<evidence type="ECO:0000313" key="3">
    <source>
        <dbReference type="Proteomes" id="UP000040576"/>
    </source>
</evidence>
<feature type="transmembrane region" description="Helical" evidence="1">
    <location>
        <begin position="44"/>
        <end position="62"/>
    </location>
</feature>
<feature type="transmembrane region" description="Helical" evidence="1">
    <location>
        <begin position="82"/>
        <end position="99"/>
    </location>
</feature>
<keyword evidence="3" id="KW-1185">Reference proteome</keyword>
<protein>
    <submittedName>
        <fullName evidence="2">Putative membrane protein</fullName>
    </submittedName>
</protein>
<keyword evidence="1" id="KW-0472">Membrane</keyword>
<reference evidence="2 3" key="1">
    <citation type="submission" date="2014-07" db="EMBL/GenBank/DDBJ databases">
        <authorList>
            <person name="Wibberg Daniel"/>
        </authorList>
    </citation>
    <scope>NUCLEOTIDE SEQUENCE [LARGE SCALE GENOMIC DNA]</scope>
</reference>
<dbReference type="AlphaFoldDB" id="A0A090IQX1"/>
<evidence type="ECO:0000256" key="1">
    <source>
        <dbReference type="SAM" id="Phobius"/>
    </source>
</evidence>
<evidence type="ECO:0000313" key="2">
    <source>
        <dbReference type="EMBL" id="CEE00451.1"/>
    </source>
</evidence>
<keyword evidence="1" id="KW-0812">Transmembrane</keyword>
<accession>A0A090IQX1</accession>
<proteinExistence type="predicted"/>
<keyword evidence="1" id="KW-1133">Transmembrane helix</keyword>
<dbReference type="EMBL" id="CCRF01000022">
    <property type="protein sequence ID" value="CEE00451.1"/>
    <property type="molecule type" value="Genomic_DNA"/>
</dbReference>
<gene>
    <name evidence="2" type="ORF">BT1A1_0596</name>
</gene>
<feature type="transmembrane region" description="Helical" evidence="1">
    <location>
        <begin position="6"/>
        <end position="23"/>
    </location>
</feature>
<organism evidence="2 3">
    <name type="scientific">Caldibacillus thermoamylovorans</name>
    <dbReference type="NCBI Taxonomy" id="35841"/>
    <lineage>
        <taxon>Bacteria</taxon>
        <taxon>Bacillati</taxon>
        <taxon>Bacillota</taxon>
        <taxon>Bacilli</taxon>
        <taxon>Bacillales</taxon>
        <taxon>Bacillaceae</taxon>
        <taxon>Caldibacillus</taxon>
    </lineage>
</organism>
<sequence length="105" mass="12458">MKFFITFIIVPLVFIVIVSYSTGSKDFIIGPNDDERKKLIKQKSIVQSWMTILLFLLTNFFYDLFNLYDERISDSSFVFPELFYLIILVVSYFIFLLINNRKMSA</sequence>
<dbReference type="Proteomes" id="UP000040576">
    <property type="component" value="Unassembled WGS sequence"/>
</dbReference>
<name>A0A090IQX1_9BACI</name>